<organism evidence="1 2">
    <name type="scientific">Rhizophagus irregularis (strain DAOM 181602 / DAOM 197198 / MUCL 43194)</name>
    <name type="common">Arbuscular mycorrhizal fungus</name>
    <name type="synonym">Glomus intraradices</name>
    <dbReference type="NCBI Taxonomy" id="747089"/>
    <lineage>
        <taxon>Eukaryota</taxon>
        <taxon>Fungi</taxon>
        <taxon>Fungi incertae sedis</taxon>
        <taxon>Mucoromycota</taxon>
        <taxon>Glomeromycotina</taxon>
        <taxon>Glomeromycetes</taxon>
        <taxon>Glomerales</taxon>
        <taxon>Glomeraceae</taxon>
        <taxon>Rhizophagus</taxon>
    </lineage>
</organism>
<proteinExistence type="predicted"/>
<sequence length="455" mass="52288">MELQHRFISIQSVHKVIQAIIVNPGSADTHPKGTSEPSQLEKFWSFVISPSEITSSNAVNNITLLVQSGAISWNDALNKLTDSLSTLSGVQLDNVIIGITNILLYQVDTQTDSSLEYNCPFRVRGGMTHPYILIISTKTNESWSFLLTQIERIFDMSRLEFIKSKTPEKRSAFLRNILNMIHPFLDFIILDGVQGKFELQKYWTSTLVHFLIQIVYQNIDDKEFIELREHALKYLLSIIQKIPLSSITSYINYDVKNSTLYLLIQSFINIMETSYIRNSFSPFFLKEFSNALSIQILSITCDLHRSSLSTSHYVNLLFKILKLHYKFSDMISIPNFVILWPSLIFLLSDTNSCESQSIILEIIQEIIDTKINESDKQNINPELINIAILPLFQVIADSTQHKTRSIAMEILLNVQKLHGIQRISASNQKILKEVCIFLKMLFLIIIYINHNLYNL</sequence>
<reference evidence="1 2" key="2">
    <citation type="journal article" date="2018" name="New Phytol.">
        <title>High intraspecific genome diversity in the model arbuscular mycorrhizal symbiont Rhizophagus irregularis.</title>
        <authorList>
            <person name="Chen E.C.H."/>
            <person name="Morin E."/>
            <person name="Beaudet D."/>
            <person name="Noel J."/>
            <person name="Yildirir G."/>
            <person name="Ndikumana S."/>
            <person name="Charron P."/>
            <person name="St-Onge C."/>
            <person name="Giorgi J."/>
            <person name="Kruger M."/>
            <person name="Marton T."/>
            <person name="Ropars J."/>
            <person name="Grigoriev I.V."/>
            <person name="Hainaut M."/>
            <person name="Henrissat B."/>
            <person name="Roux C."/>
            <person name="Martin F."/>
            <person name="Corradi N."/>
        </authorList>
    </citation>
    <scope>NUCLEOTIDE SEQUENCE [LARGE SCALE GENOMIC DNA]</scope>
    <source>
        <strain evidence="1 2">DAOM 197198</strain>
    </source>
</reference>
<gene>
    <name evidence="1" type="ORF">GLOIN_2v402074</name>
</gene>
<name>A0A2P4PKJ4_RHIID</name>
<dbReference type="VEuPathDB" id="FungiDB:RhiirFUN_020029"/>
<accession>A0A2P4PKJ4</accession>
<dbReference type="SUPFAM" id="SSF48371">
    <property type="entry name" value="ARM repeat"/>
    <property type="match status" value="1"/>
</dbReference>
<evidence type="ECO:0000313" key="1">
    <source>
        <dbReference type="EMBL" id="POG65921.1"/>
    </source>
</evidence>
<dbReference type="Proteomes" id="UP000018888">
    <property type="component" value="Unassembled WGS sequence"/>
</dbReference>
<evidence type="ECO:0000313" key="2">
    <source>
        <dbReference type="Proteomes" id="UP000018888"/>
    </source>
</evidence>
<dbReference type="EMBL" id="AUPC02000203">
    <property type="protein sequence ID" value="POG65921.1"/>
    <property type="molecule type" value="Genomic_DNA"/>
</dbReference>
<protein>
    <submittedName>
        <fullName evidence="1">Uncharacterized protein</fullName>
    </submittedName>
</protein>
<comment type="caution">
    <text evidence="1">The sequence shown here is derived from an EMBL/GenBank/DDBJ whole genome shotgun (WGS) entry which is preliminary data.</text>
</comment>
<dbReference type="InterPro" id="IPR016024">
    <property type="entry name" value="ARM-type_fold"/>
</dbReference>
<reference evidence="1 2" key="1">
    <citation type="journal article" date="2013" name="Proc. Natl. Acad. Sci. U.S.A.">
        <title>Genome of an arbuscular mycorrhizal fungus provides insight into the oldest plant symbiosis.</title>
        <authorList>
            <person name="Tisserant E."/>
            <person name="Malbreil M."/>
            <person name="Kuo A."/>
            <person name="Kohler A."/>
            <person name="Symeonidi A."/>
            <person name="Balestrini R."/>
            <person name="Charron P."/>
            <person name="Duensing N."/>
            <person name="Frei Dit Frey N."/>
            <person name="Gianinazzi-Pearson V."/>
            <person name="Gilbert L.B."/>
            <person name="Handa Y."/>
            <person name="Herr J.R."/>
            <person name="Hijri M."/>
            <person name="Koul R."/>
            <person name="Kawaguchi M."/>
            <person name="Krajinski F."/>
            <person name="Lammers P.J."/>
            <person name="Masclaux F.G."/>
            <person name="Murat C."/>
            <person name="Morin E."/>
            <person name="Ndikumana S."/>
            <person name="Pagni M."/>
            <person name="Petitpierre D."/>
            <person name="Requena N."/>
            <person name="Rosikiewicz P."/>
            <person name="Riley R."/>
            <person name="Saito K."/>
            <person name="San Clemente H."/>
            <person name="Shapiro H."/>
            <person name="van Tuinen D."/>
            <person name="Becard G."/>
            <person name="Bonfante P."/>
            <person name="Paszkowski U."/>
            <person name="Shachar-Hill Y.Y."/>
            <person name="Tuskan G.A."/>
            <person name="Young P.W."/>
            <person name="Sanders I.R."/>
            <person name="Henrissat B."/>
            <person name="Rensing S.A."/>
            <person name="Grigoriev I.V."/>
            <person name="Corradi N."/>
            <person name="Roux C."/>
            <person name="Martin F."/>
        </authorList>
    </citation>
    <scope>NUCLEOTIDE SEQUENCE [LARGE SCALE GENOMIC DNA]</scope>
    <source>
        <strain evidence="1 2">DAOM 197198</strain>
    </source>
</reference>
<keyword evidence="2" id="KW-1185">Reference proteome</keyword>
<dbReference type="AlphaFoldDB" id="A0A2P4PKJ4"/>